<dbReference type="Proteomes" id="UP000199564">
    <property type="component" value="Unassembled WGS sequence"/>
</dbReference>
<organism evidence="2 3">
    <name type="scientific">Algoriphagus ornithinivorans</name>
    <dbReference type="NCBI Taxonomy" id="226506"/>
    <lineage>
        <taxon>Bacteria</taxon>
        <taxon>Pseudomonadati</taxon>
        <taxon>Bacteroidota</taxon>
        <taxon>Cytophagia</taxon>
        <taxon>Cytophagales</taxon>
        <taxon>Cyclobacteriaceae</taxon>
        <taxon>Algoriphagus</taxon>
    </lineage>
</organism>
<keyword evidence="3" id="KW-1185">Reference proteome</keyword>
<accession>A0A1I5FF03</accession>
<dbReference type="EMBL" id="FOVW01000004">
    <property type="protein sequence ID" value="SFO22282.1"/>
    <property type="molecule type" value="Genomic_DNA"/>
</dbReference>
<protein>
    <submittedName>
        <fullName evidence="2">Uncharacterized protein</fullName>
    </submittedName>
</protein>
<evidence type="ECO:0000313" key="2">
    <source>
        <dbReference type="EMBL" id="SFO22282.1"/>
    </source>
</evidence>
<keyword evidence="1" id="KW-1133">Transmembrane helix</keyword>
<proteinExistence type="predicted"/>
<evidence type="ECO:0000313" key="3">
    <source>
        <dbReference type="Proteomes" id="UP000199564"/>
    </source>
</evidence>
<reference evidence="3" key="1">
    <citation type="submission" date="2016-10" db="EMBL/GenBank/DDBJ databases">
        <authorList>
            <person name="Varghese N."/>
            <person name="Submissions S."/>
        </authorList>
    </citation>
    <scope>NUCLEOTIDE SEQUENCE [LARGE SCALE GENOMIC DNA]</scope>
    <source>
        <strain evidence="3">DSM 15282</strain>
    </source>
</reference>
<feature type="transmembrane region" description="Helical" evidence="1">
    <location>
        <begin position="25"/>
        <end position="47"/>
    </location>
</feature>
<keyword evidence="1" id="KW-0812">Transmembrane</keyword>
<name>A0A1I5FF03_9BACT</name>
<sequence>MGQSERSRGPFDSAQGDQNNDSNIYIYYIKYLIFNILILSVTTLFVAPEHFNLVEFLCFFYPLREKINAASLRLCELFLTTEFTEERDFEILISL</sequence>
<gene>
    <name evidence="2" type="ORF">SAMN04488519_104358</name>
</gene>
<keyword evidence="1" id="KW-0472">Membrane</keyword>
<evidence type="ECO:0000256" key="1">
    <source>
        <dbReference type="SAM" id="Phobius"/>
    </source>
</evidence>
<dbReference type="AlphaFoldDB" id="A0A1I5FF03"/>